<comment type="caution">
    <text evidence="2">The sequence shown here is derived from an EMBL/GenBank/DDBJ whole genome shotgun (WGS) entry which is preliminary data.</text>
</comment>
<dbReference type="SUPFAM" id="SSF56672">
    <property type="entry name" value="DNA/RNA polymerases"/>
    <property type="match status" value="1"/>
</dbReference>
<dbReference type="Pfam" id="PF14529">
    <property type="entry name" value="Exo_endo_phos_2"/>
    <property type="match status" value="1"/>
</dbReference>
<dbReference type="InterPro" id="IPR005135">
    <property type="entry name" value="Endo/exonuclease/phosphatase"/>
</dbReference>
<accession>A0ABD0SYV4</accession>
<dbReference type="Pfam" id="PF00078">
    <property type="entry name" value="RVT_1"/>
    <property type="match status" value="1"/>
</dbReference>
<dbReference type="InterPro" id="IPR043502">
    <property type="entry name" value="DNA/RNA_pol_sf"/>
</dbReference>
<name>A0ABD0SYV4_LOXSC</name>
<evidence type="ECO:0000259" key="1">
    <source>
        <dbReference type="PROSITE" id="PS50878"/>
    </source>
</evidence>
<gene>
    <name evidence="2" type="ORF">ABMA28_001840</name>
</gene>
<dbReference type="SUPFAM" id="SSF56219">
    <property type="entry name" value="DNase I-like"/>
    <property type="match status" value="1"/>
</dbReference>
<dbReference type="InterPro" id="IPR000477">
    <property type="entry name" value="RT_dom"/>
</dbReference>
<dbReference type="PANTHER" id="PTHR19446">
    <property type="entry name" value="REVERSE TRANSCRIPTASES"/>
    <property type="match status" value="1"/>
</dbReference>
<dbReference type="CDD" id="cd09077">
    <property type="entry name" value="R1-I-EN"/>
    <property type="match status" value="1"/>
</dbReference>
<reference evidence="2 3" key="1">
    <citation type="submission" date="2024-06" db="EMBL/GenBank/DDBJ databases">
        <title>A chromosome-level genome assembly of beet webworm, Loxostege sticticalis.</title>
        <authorList>
            <person name="Zhang Y."/>
        </authorList>
    </citation>
    <scope>NUCLEOTIDE SEQUENCE [LARGE SCALE GENOMIC DNA]</scope>
    <source>
        <strain evidence="2">AQ028</strain>
        <tissue evidence="2">Male pupae</tissue>
    </source>
</reference>
<dbReference type="CDD" id="cd01650">
    <property type="entry name" value="RT_nLTR_like"/>
    <property type="match status" value="1"/>
</dbReference>
<proteinExistence type="predicted"/>
<evidence type="ECO:0000313" key="3">
    <source>
        <dbReference type="Proteomes" id="UP001549921"/>
    </source>
</evidence>
<feature type="domain" description="Reverse transcriptase" evidence="1">
    <location>
        <begin position="414"/>
        <end position="615"/>
    </location>
</feature>
<dbReference type="EMBL" id="JBEDNZ010000012">
    <property type="protein sequence ID" value="KAL0830941.1"/>
    <property type="molecule type" value="Genomic_DNA"/>
</dbReference>
<sequence>MAQKFVVANINHCARSQDLLHQSLAQWSIQICVVSEPYHIPERENWAGDKDGTVAVVTNTSANSLPFKSVRKGHGCVATRIGDIEVIGVYFSPNRPFAEFEIYMAQLGVFLSGCERRDNVIVTGDLNAKSVAWGSPATDVQGELVEDWLVANGLVIINRGTVHTCVRRRGGSIVDITLASPALESRIQGWKVVTEAETLSDHRYVRFELTLPNLPRAAPTAPPAMSHICDSAMPRVRALPPRTAVYWWSPELARLREACVTARRRYSRHRRRHNRDETLDDALYASYQQAKRDLRGELLETLNQDPWGRPYRLVMSKLRPWAPPLTTTTDPDLLENILDALFPVRTDYTPPVLFQTEGINSEEAPEVSEGELGAAILRLQAKNTAPGPDGLPSKAWVLALKNGLEHRFRSLLTACLKEGYFPQKWKMGKLVLLRKEGRPVDSPSAYRPIVLLNEAAKLLERIIAARLNRHLEEEGPDLSDNQYGFRRGRSTIDAIERVKALAKEEVARGGCIVAVSLDIANAFNSLPHGCIEEALKYHRVPLSSFPWQMVGAESLWSAVFHRGRSLGHSCGISVMTGPSAVRTSMVLKWSAMPMTRWSLRRGEAIVRQPFWQRQG</sequence>
<dbReference type="InterPro" id="IPR036691">
    <property type="entry name" value="Endo/exonu/phosph_ase_sf"/>
</dbReference>
<dbReference type="Gene3D" id="3.60.10.10">
    <property type="entry name" value="Endonuclease/exonuclease/phosphatase"/>
    <property type="match status" value="1"/>
</dbReference>
<evidence type="ECO:0000313" key="2">
    <source>
        <dbReference type="EMBL" id="KAL0830941.1"/>
    </source>
</evidence>
<protein>
    <recommendedName>
        <fullName evidence="1">Reverse transcriptase domain-containing protein</fullName>
    </recommendedName>
</protein>
<dbReference type="GO" id="GO:0071897">
    <property type="term" value="P:DNA biosynthetic process"/>
    <property type="evidence" value="ECO:0007669"/>
    <property type="project" value="UniProtKB-ARBA"/>
</dbReference>
<organism evidence="2 3">
    <name type="scientific">Loxostege sticticalis</name>
    <name type="common">Beet webworm moth</name>
    <dbReference type="NCBI Taxonomy" id="481309"/>
    <lineage>
        <taxon>Eukaryota</taxon>
        <taxon>Metazoa</taxon>
        <taxon>Ecdysozoa</taxon>
        <taxon>Arthropoda</taxon>
        <taxon>Hexapoda</taxon>
        <taxon>Insecta</taxon>
        <taxon>Pterygota</taxon>
        <taxon>Neoptera</taxon>
        <taxon>Endopterygota</taxon>
        <taxon>Lepidoptera</taxon>
        <taxon>Glossata</taxon>
        <taxon>Ditrysia</taxon>
        <taxon>Pyraloidea</taxon>
        <taxon>Crambidae</taxon>
        <taxon>Pyraustinae</taxon>
        <taxon>Loxostege</taxon>
    </lineage>
</organism>
<dbReference type="PROSITE" id="PS50878">
    <property type="entry name" value="RT_POL"/>
    <property type="match status" value="1"/>
</dbReference>
<dbReference type="Proteomes" id="UP001549921">
    <property type="component" value="Unassembled WGS sequence"/>
</dbReference>
<dbReference type="AlphaFoldDB" id="A0ABD0SYV4"/>